<gene>
    <name evidence="2" type="ORF">DFH07DRAFT_1010750</name>
</gene>
<protein>
    <submittedName>
        <fullName evidence="2">Uncharacterized protein</fullName>
    </submittedName>
</protein>
<keyword evidence="3" id="KW-1185">Reference proteome</keyword>
<proteinExistence type="predicted"/>
<evidence type="ECO:0000313" key="2">
    <source>
        <dbReference type="EMBL" id="KAJ7782452.1"/>
    </source>
</evidence>
<feature type="region of interest" description="Disordered" evidence="1">
    <location>
        <begin position="210"/>
        <end position="235"/>
    </location>
</feature>
<feature type="compositionally biased region" description="Basic and acidic residues" evidence="1">
    <location>
        <begin position="217"/>
        <end position="227"/>
    </location>
</feature>
<dbReference type="Proteomes" id="UP001215280">
    <property type="component" value="Unassembled WGS sequence"/>
</dbReference>
<dbReference type="EMBL" id="JARJLG010000003">
    <property type="protein sequence ID" value="KAJ7782452.1"/>
    <property type="molecule type" value="Genomic_DNA"/>
</dbReference>
<evidence type="ECO:0000256" key="1">
    <source>
        <dbReference type="SAM" id="MobiDB-lite"/>
    </source>
</evidence>
<dbReference type="AlphaFoldDB" id="A0AAD7KDN5"/>
<accession>A0AAD7KDN5</accession>
<reference evidence="2" key="1">
    <citation type="submission" date="2023-03" db="EMBL/GenBank/DDBJ databases">
        <title>Massive genome expansion in bonnet fungi (Mycena s.s.) driven by repeated elements and novel gene families across ecological guilds.</title>
        <authorList>
            <consortium name="Lawrence Berkeley National Laboratory"/>
            <person name="Harder C.B."/>
            <person name="Miyauchi S."/>
            <person name="Viragh M."/>
            <person name="Kuo A."/>
            <person name="Thoen E."/>
            <person name="Andreopoulos B."/>
            <person name="Lu D."/>
            <person name="Skrede I."/>
            <person name="Drula E."/>
            <person name="Henrissat B."/>
            <person name="Morin E."/>
            <person name="Kohler A."/>
            <person name="Barry K."/>
            <person name="LaButti K."/>
            <person name="Morin E."/>
            <person name="Salamov A."/>
            <person name="Lipzen A."/>
            <person name="Mereny Z."/>
            <person name="Hegedus B."/>
            <person name="Baldrian P."/>
            <person name="Stursova M."/>
            <person name="Weitz H."/>
            <person name="Taylor A."/>
            <person name="Grigoriev I.V."/>
            <person name="Nagy L.G."/>
            <person name="Martin F."/>
            <person name="Kauserud H."/>
        </authorList>
    </citation>
    <scope>NUCLEOTIDE SEQUENCE</scope>
    <source>
        <strain evidence="2">CBHHK188m</strain>
    </source>
</reference>
<feature type="compositionally biased region" description="Basic and acidic residues" evidence="1">
    <location>
        <begin position="142"/>
        <end position="151"/>
    </location>
</feature>
<comment type="caution">
    <text evidence="2">The sequence shown here is derived from an EMBL/GenBank/DDBJ whole genome shotgun (WGS) entry which is preliminary data.</text>
</comment>
<evidence type="ECO:0000313" key="3">
    <source>
        <dbReference type="Proteomes" id="UP001215280"/>
    </source>
</evidence>
<organism evidence="2 3">
    <name type="scientific">Mycena maculata</name>
    <dbReference type="NCBI Taxonomy" id="230809"/>
    <lineage>
        <taxon>Eukaryota</taxon>
        <taxon>Fungi</taxon>
        <taxon>Dikarya</taxon>
        <taxon>Basidiomycota</taxon>
        <taxon>Agaricomycotina</taxon>
        <taxon>Agaricomycetes</taxon>
        <taxon>Agaricomycetidae</taxon>
        <taxon>Agaricales</taxon>
        <taxon>Marasmiineae</taxon>
        <taxon>Mycenaceae</taxon>
        <taxon>Mycena</taxon>
    </lineage>
</organism>
<feature type="region of interest" description="Disordered" evidence="1">
    <location>
        <begin position="142"/>
        <end position="185"/>
    </location>
</feature>
<sequence>MPEARDRRVSKPEAFEGVAGGITDYGWAGIQIVHKRPPGLGPMSEPKEKLPPRKFKMAFSHPRTWSRESKRVGTGRIKLYGLRKAGFHSGKSHNPRHESRRQKRGLLVGGLQPVRMSGCREGIGQLDLGSIVPSKAEEINGAKDECQRRAGLDAGQTRSGETAPTEEDTGCHSRPEVVGGESGKNVRDLARDLPIADLDGSWVLGSDSVYSGRSSGHRSDHWERRMVDQNGGGVC</sequence>
<name>A0AAD7KDN5_9AGAR</name>